<dbReference type="EMBL" id="NWSH01001444">
    <property type="protein sequence ID" value="PCG71225.1"/>
    <property type="molecule type" value="Genomic_DNA"/>
</dbReference>
<feature type="signal peptide" evidence="1">
    <location>
        <begin position="1"/>
        <end position="21"/>
    </location>
</feature>
<comment type="caution">
    <text evidence="2">The sequence shown here is derived from an EMBL/GenBank/DDBJ whole genome shotgun (WGS) entry which is preliminary data.</text>
</comment>
<dbReference type="AlphaFoldDB" id="A0A2A4JGL8"/>
<keyword evidence="1" id="KW-0732">Signal</keyword>
<name>A0A2A4JGL8_HELVI</name>
<protein>
    <recommendedName>
        <fullName evidence="3">C-type lectin domain-containing protein</fullName>
    </recommendedName>
</protein>
<reference evidence="2" key="1">
    <citation type="submission" date="2017-09" db="EMBL/GenBank/DDBJ databases">
        <title>Contemporary evolution of a Lepidopteran species, Heliothis virescens, in response to modern agricultural practices.</title>
        <authorList>
            <person name="Fritz M.L."/>
            <person name="Deyonke A.M."/>
            <person name="Papanicolaou A."/>
            <person name="Micinski S."/>
            <person name="Westbrook J."/>
            <person name="Gould F."/>
        </authorList>
    </citation>
    <scope>NUCLEOTIDE SEQUENCE [LARGE SCALE GENOMIC DNA]</scope>
    <source>
        <strain evidence="2">HvINT-</strain>
        <tissue evidence="2">Whole body</tissue>
    </source>
</reference>
<evidence type="ECO:0000313" key="2">
    <source>
        <dbReference type="EMBL" id="PCG71225.1"/>
    </source>
</evidence>
<feature type="chain" id="PRO_5013195558" description="C-type lectin domain-containing protein" evidence="1">
    <location>
        <begin position="22"/>
        <end position="70"/>
    </location>
</feature>
<evidence type="ECO:0008006" key="3">
    <source>
        <dbReference type="Google" id="ProtNLM"/>
    </source>
</evidence>
<accession>A0A2A4JGL8</accession>
<sequence length="70" mass="8181">MFTLYLVCLSYLLFATDSVLSKPQYLFSYEAEGWLKLHTFPATWEQAFVRCHYEGMCTFYHIPLIISSSA</sequence>
<evidence type="ECO:0000256" key="1">
    <source>
        <dbReference type="SAM" id="SignalP"/>
    </source>
</evidence>
<organism evidence="2">
    <name type="scientific">Heliothis virescens</name>
    <name type="common">Tobacco budworm moth</name>
    <dbReference type="NCBI Taxonomy" id="7102"/>
    <lineage>
        <taxon>Eukaryota</taxon>
        <taxon>Metazoa</taxon>
        <taxon>Ecdysozoa</taxon>
        <taxon>Arthropoda</taxon>
        <taxon>Hexapoda</taxon>
        <taxon>Insecta</taxon>
        <taxon>Pterygota</taxon>
        <taxon>Neoptera</taxon>
        <taxon>Endopterygota</taxon>
        <taxon>Lepidoptera</taxon>
        <taxon>Glossata</taxon>
        <taxon>Ditrysia</taxon>
        <taxon>Noctuoidea</taxon>
        <taxon>Noctuidae</taxon>
        <taxon>Heliothinae</taxon>
        <taxon>Heliothis</taxon>
    </lineage>
</organism>
<gene>
    <name evidence="2" type="ORF">B5V51_2116</name>
</gene>
<proteinExistence type="predicted"/>